<dbReference type="CDD" id="cd04179">
    <property type="entry name" value="DPM_DPG-synthase_like"/>
    <property type="match status" value="1"/>
</dbReference>
<evidence type="ECO:0000313" key="2">
    <source>
        <dbReference type="EMBL" id="MCK8491785.1"/>
    </source>
</evidence>
<dbReference type="Proteomes" id="UP001202180">
    <property type="component" value="Unassembled WGS sequence"/>
</dbReference>
<dbReference type="InterPro" id="IPR001173">
    <property type="entry name" value="Glyco_trans_2-like"/>
</dbReference>
<sequence length="246" mass="28019">MFNNKKVIVVMPAYRAALTLERTYREIPFDLVDDVILVDDASPDNTVEVARQLGIRHVIRHDINKGYGGNQKTCYAKALELGADIVIMLHPDYQYTPMLLPAMISIIGNGLYPVVFASRILGKGALKGGMPMYKYVANRFLTFAQNLLMNQKLSEYHTGYRAFSGEVLRSLDFSHNSDDFIFDNEMIAQIFYKGYEIAEVTCPTKYFEEASSINFRRSSIYGLGVLRTSLFYCLTKLGLMRWKILT</sequence>
<reference evidence="2 3" key="1">
    <citation type="submission" date="2022-04" db="EMBL/GenBank/DDBJ databases">
        <title>Spirosoma sp. strain RP8 genome sequencing and assembly.</title>
        <authorList>
            <person name="Jung Y."/>
        </authorList>
    </citation>
    <scope>NUCLEOTIDE SEQUENCE [LARGE SCALE GENOMIC DNA]</scope>
    <source>
        <strain evidence="2 3">RP8</strain>
    </source>
</reference>
<dbReference type="Pfam" id="PF00535">
    <property type="entry name" value="Glycos_transf_2"/>
    <property type="match status" value="1"/>
</dbReference>
<dbReference type="PANTHER" id="PTHR48090">
    <property type="entry name" value="UNDECAPRENYL-PHOSPHATE 4-DEOXY-4-FORMAMIDO-L-ARABINOSE TRANSFERASE-RELATED"/>
    <property type="match status" value="1"/>
</dbReference>
<gene>
    <name evidence="2" type="ORF">M0L20_07975</name>
</gene>
<dbReference type="PANTHER" id="PTHR48090:SF7">
    <property type="entry name" value="RFBJ PROTEIN"/>
    <property type="match status" value="1"/>
</dbReference>
<dbReference type="InterPro" id="IPR050256">
    <property type="entry name" value="Glycosyltransferase_2"/>
</dbReference>
<accession>A0ABT0HIF7</accession>
<evidence type="ECO:0000313" key="3">
    <source>
        <dbReference type="Proteomes" id="UP001202180"/>
    </source>
</evidence>
<protein>
    <submittedName>
        <fullName evidence="2">Glycosyltransferase family 2 protein</fullName>
    </submittedName>
</protein>
<dbReference type="Gene3D" id="3.90.550.10">
    <property type="entry name" value="Spore Coat Polysaccharide Biosynthesis Protein SpsA, Chain A"/>
    <property type="match status" value="1"/>
</dbReference>
<keyword evidence="3" id="KW-1185">Reference proteome</keyword>
<dbReference type="SUPFAM" id="SSF53448">
    <property type="entry name" value="Nucleotide-diphospho-sugar transferases"/>
    <property type="match status" value="1"/>
</dbReference>
<name>A0ABT0HIF7_9BACT</name>
<dbReference type="RefSeq" id="WP_232560293.1">
    <property type="nucleotide sequence ID" value="NZ_JALPRF010000001.1"/>
</dbReference>
<organism evidence="2 3">
    <name type="scientific">Spirosoma liriopis</name>
    <dbReference type="NCBI Taxonomy" id="2937440"/>
    <lineage>
        <taxon>Bacteria</taxon>
        <taxon>Pseudomonadati</taxon>
        <taxon>Bacteroidota</taxon>
        <taxon>Cytophagia</taxon>
        <taxon>Cytophagales</taxon>
        <taxon>Cytophagaceae</taxon>
        <taxon>Spirosoma</taxon>
    </lineage>
</organism>
<proteinExistence type="predicted"/>
<comment type="caution">
    <text evidence="2">The sequence shown here is derived from an EMBL/GenBank/DDBJ whole genome shotgun (WGS) entry which is preliminary data.</text>
</comment>
<evidence type="ECO:0000259" key="1">
    <source>
        <dbReference type="Pfam" id="PF00535"/>
    </source>
</evidence>
<dbReference type="InterPro" id="IPR029044">
    <property type="entry name" value="Nucleotide-diphossugar_trans"/>
</dbReference>
<dbReference type="EMBL" id="JALPRF010000001">
    <property type="protein sequence ID" value="MCK8491785.1"/>
    <property type="molecule type" value="Genomic_DNA"/>
</dbReference>
<feature type="domain" description="Glycosyltransferase 2-like" evidence="1">
    <location>
        <begin position="9"/>
        <end position="169"/>
    </location>
</feature>